<dbReference type="SUPFAM" id="SSF55781">
    <property type="entry name" value="GAF domain-like"/>
    <property type="match status" value="1"/>
</dbReference>
<dbReference type="InterPro" id="IPR003018">
    <property type="entry name" value="GAF"/>
</dbReference>
<dbReference type="SMART" id="SM01012">
    <property type="entry name" value="ANTAR"/>
    <property type="match status" value="1"/>
</dbReference>
<keyword evidence="3" id="KW-0805">Transcription regulation</keyword>
<proteinExistence type="predicted"/>
<organism evidence="7 8">
    <name type="scientific">Nocardia ninae NBRC 108245</name>
    <dbReference type="NCBI Taxonomy" id="1210091"/>
    <lineage>
        <taxon>Bacteria</taxon>
        <taxon>Bacillati</taxon>
        <taxon>Actinomycetota</taxon>
        <taxon>Actinomycetes</taxon>
        <taxon>Mycobacteriales</taxon>
        <taxon>Nocardiaceae</taxon>
        <taxon>Nocardia</taxon>
    </lineage>
</organism>
<dbReference type="Pfam" id="PF03861">
    <property type="entry name" value="ANTAR"/>
    <property type="match status" value="1"/>
</dbReference>
<dbReference type="InterPro" id="IPR005561">
    <property type="entry name" value="ANTAR"/>
</dbReference>
<dbReference type="RefSeq" id="WP_147128466.1">
    <property type="nucleotide sequence ID" value="NZ_BJXA01000002.1"/>
</dbReference>
<evidence type="ECO:0000256" key="1">
    <source>
        <dbReference type="ARBA" id="ARBA00022679"/>
    </source>
</evidence>
<gene>
    <name evidence="7" type="ORF">NN4_06960</name>
</gene>
<dbReference type="InterPro" id="IPR011006">
    <property type="entry name" value="CheY-like_superfamily"/>
</dbReference>
<comment type="caution">
    <text evidence="7">The sequence shown here is derived from an EMBL/GenBank/DDBJ whole genome shotgun (WGS) entry which is preliminary data.</text>
</comment>
<evidence type="ECO:0000256" key="3">
    <source>
        <dbReference type="ARBA" id="ARBA00023015"/>
    </source>
</evidence>
<keyword evidence="4" id="KW-0804">Transcription</keyword>
<dbReference type="Gene3D" id="3.30.450.40">
    <property type="match status" value="1"/>
</dbReference>
<name>A0A511M7L3_9NOCA</name>
<dbReference type="PROSITE" id="PS50921">
    <property type="entry name" value="ANTAR"/>
    <property type="match status" value="1"/>
</dbReference>
<keyword evidence="1" id="KW-0808">Transferase</keyword>
<reference evidence="7 8" key="1">
    <citation type="submission" date="2019-07" db="EMBL/GenBank/DDBJ databases">
        <title>Whole genome shotgun sequence of Nocardia ninae NBRC 108245.</title>
        <authorList>
            <person name="Hosoyama A."/>
            <person name="Uohara A."/>
            <person name="Ohji S."/>
            <person name="Ichikawa N."/>
        </authorList>
    </citation>
    <scope>NUCLEOTIDE SEQUENCE [LARGE SCALE GENOMIC DNA]</scope>
    <source>
        <strain evidence="7 8">NBRC 108245</strain>
    </source>
</reference>
<accession>A0A511M7L3</accession>
<dbReference type="EMBL" id="BJXA01000002">
    <property type="protein sequence ID" value="GEM36177.1"/>
    <property type="molecule type" value="Genomic_DNA"/>
</dbReference>
<evidence type="ECO:0000256" key="4">
    <source>
        <dbReference type="ARBA" id="ARBA00023163"/>
    </source>
</evidence>
<feature type="domain" description="ANTAR" evidence="6">
    <location>
        <begin position="166"/>
        <end position="227"/>
    </location>
</feature>
<dbReference type="SUPFAM" id="SSF52172">
    <property type="entry name" value="CheY-like"/>
    <property type="match status" value="1"/>
</dbReference>
<dbReference type="Proteomes" id="UP000321424">
    <property type="component" value="Unassembled WGS sequence"/>
</dbReference>
<dbReference type="InterPro" id="IPR029016">
    <property type="entry name" value="GAF-like_dom_sf"/>
</dbReference>
<sequence>MADHDLISDDLATGLTELTRTLVAARDIEQAWVEVAAIAARMVPEQPMTGVTLRMGGHARLVAATDEPVARIEEVQHRSGRGPGLEALDTAAAVSVPDVGAERRWAECRSEMLAVGIRSVHCEPLIADGPPTVALNFYSKIPHAFDRRARRLITIIAAVVAAATVAARRAELSEQLRAALASRSVIDQALGIVMGRERCTRSDAVAILRDVSQRRNTKLAVVAADVIRGCTGADPEDLHFNEPGRPPVPPGKRTAAQHPR</sequence>
<dbReference type="GO" id="GO:0003723">
    <property type="term" value="F:RNA binding"/>
    <property type="evidence" value="ECO:0007669"/>
    <property type="project" value="InterPro"/>
</dbReference>
<keyword evidence="2" id="KW-0418">Kinase</keyword>
<dbReference type="InterPro" id="IPR012074">
    <property type="entry name" value="GAF_ANTAR"/>
</dbReference>
<dbReference type="AlphaFoldDB" id="A0A511M7L3"/>
<dbReference type="GO" id="GO:0016301">
    <property type="term" value="F:kinase activity"/>
    <property type="evidence" value="ECO:0007669"/>
    <property type="project" value="UniProtKB-KW"/>
</dbReference>
<evidence type="ECO:0000259" key="6">
    <source>
        <dbReference type="PROSITE" id="PS50921"/>
    </source>
</evidence>
<dbReference type="OrthoDB" id="4629915at2"/>
<evidence type="ECO:0000313" key="8">
    <source>
        <dbReference type="Proteomes" id="UP000321424"/>
    </source>
</evidence>
<dbReference type="PIRSF" id="PIRSF036625">
    <property type="entry name" value="GAF_ANTAR"/>
    <property type="match status" value="1"/>
</dbReference>
<evidence type="ECO:0000256" key="2">
    <source>
        <dbReference type="ARBA" id="ARBA00022777"/>
    </source>
</evidence>
<dbReference type="Pfam" id="PF13185">
    <property type="entry name" value="GAF_2"/>
    <property type="match status" value="1"/>
</dbReference>
<evidence type="ECO:0000256" key="5">
    <source>
        <dbReference type="SAM" id="MobiDB-lite"/>
    </source>
</evidence>
<feature type="region of interest" description="Disordered" evidence="5">
    <location>
        <begin position="234"/>
        <end position="260"/>
    </location>
</feature>
<evidence type="ECO:0000313" key="7">
    <source>
        <dbReference type="EMBL" id="GEM36177.1"/>
    </source>
</evidence>
<protein>
    <recommendedName>
        <fullName evidence="6">ANTAR domain-containing protein</fullName>
    </recommendedName>
</protein>
<dbReference type="InterPro" id="IPR036388">
    <property type="entry name" value="WH-like_DNA-bd_sf"/>
</dbReference>
<dbReference type="Gene3D" id="1.10.10.10">
    <property type="entry name" value="Winged helix-like DNA-binding domain superfamily/Winged helix DNA-binding domain"/>
    <property type="match status" value="1"/>
</dbReference>
<keyword evidence="8" id="KW-1185">Reference proteome</keyword>